<evidence type="ECO:0000313" key="2">
    <source>
        <dbReference type="Proteomes" id="UP000468650"/>
    </source>
</evidence>
<accession>A0A6N6RH76</accession>
<proteinExistence type="predicted"/>
<dbReference type="RefSeq" id="WP_151666837.1">
    <property type="nucleotide sequence ID" value="NZ_WBVO01000003.1"/>
</dbReference>
<reference evidence="1 2" key="1">
    <citation type="submission" date="2019-09" db="EMBL/GenBank/DDBJ databases">
        <title>Genomes of family Cryomorphaceae.</title>
        <authorList>
            <person name="Bowman J.P."/>
        </authorList>
    </citation>
    <scope>NUCLEOTIDE SEQUENCE [LARGE SCALE GENOMIC DNA]</scope>
    <source>
        <strain evidence="1 2">LMG 25704</strain>
    </source>
</reference>
<dbReference type="EMBL" id="WBVO01000003">
    <property type="protein sequence ID" value="KAB2813635.1"/>
    <property type="molecule type" value="Genomic_DNA"/>
</dbReference>
<comment type="caution">
    <text evidence="1">The sequence shown here is derived from an EMBL/GenBank/DDBJ whole genome shotgun (WGS) entry which is preliminary data.</text>
</comment>
<organism evidence="1 2">
    <name type="scientific">Phaeocystidibacter luteus</name>
    <dbReference type="NCBI Taxonomy" id="911197"/>
    <lineage>
        <taxon>Bacteria</taxon>
        <taxon>Pseudomonadati</taxon>
        <taxon>Bacteroidota</taxon>
        <taxon>Flavobacteriia</taxon>
        <taxon>Flavobacteriales</taxon>
        <taxon>Phaeocystidibacteraceae</taxon>
        <taxon>Phaeocystidibacter</taxon>
    </lineage>
</organism>
<sequence length="476" mass="52454">MKRLLLLSSLAFLFGCDEGEPVANTPPQTKISVEEINLVGENRLNSVVRLSWYGTDKDGYVVGYEVSLDNQNWGFTTLQDSTFQFDIPAGQDSVDINLYVRALDNDSLRDPSPADLRIPLKNTPPVSEIDTDVQTKGTSIGVATYRWNATDQDGDETIIEAEVRFNNGTWYQIPPNQKLLTFVLDPNTPSGPTTAEVYFANDNSPQSMTIDGLEAGGTNTMYLRTKDIANSYSEVDTADAVTLVLPTSDLLVVSGQSSSVTSQYATILSNLNINYDFLDYGINGGELQPAFWSPTVNHILKQYDRLFIHSDAQVFQNQATGQTGPLLALMGPAVQEYTDAGKKILVTTSFGTLSDLSGIVGTYPMTDVVRSSGLVRVYPDSATYPVTDSATYPLLQSNNVLVGITPIVKSADAENYYRTELTPLSGWQGDNLVGVRRRFSGNVSQVLFSMELWRFNRTPQDVENLIDEILTNDFDW</sequence>
<dbReference type="Proteomes" id="UP000468650">
    <property type="component" value="Unassembled WGS sequence"/>
</dbReference>
<dbReference type="AlphaFoldDB" id="A0A6N6RH76"/>
<dbReference type="PROSITE" id="PS51257">
    <property type="entry name" value="PROKAR_LIPOPROTEIN"/>
    <property type="match status" value="1"/>
</dbReference>
<evidence type="ECO:0000313" key="1">
    <source>
        <dbReference type="EMBL" id="KAB2813635.1"/>
    </source>
</evidence>
<protein>
    <submittedName>
        <fullName evidence="1">Uncharacterized protein</fullName>
    </submittedName>
</protein>
<name>A0A6N6RH76_9FLAO</name>
<dbReference type="OrthoDB" id="1466063at2"/>
<gene>
    <name evidence="1" type="ORF">F8C67_05590</name>
</gene>
<keyword evidence="2" id="KW-1185">Reference proteome</keyword>